<dbReference type="EMBL" id="OZ034829">
    <property type="protein sequence ID" value="CAL1685249.1"/>
    <property type="molecule type" value="Genomic_DNA"/>
</dbReference>
<dbReference type="Proteomes" id="UP001497644">
    <property type="component" value="Chromosome 6"/>
</dbReference>
<protein>
    <submittedName>
        <fullName evidence="3">Uncharacterized protein</fullName>
    </submittedName>
</protein>
<proteinExistence type="predicted"/>
<gene>
    <name evidence="3" type="ORF">LPLAT_LOCUS10796</name>
</gene>
<keyword evidence="2" id="KW-0472">Membrane</keyword>
<evidence type="ECO:0000256" key="2">
    <source>
        <dbReference type="SAM" id="Phobius"/>
    </source>
</evidence>
<organism evidence="3 4">
    <name type="scientific">Lasius platythorax</name>
    <dbReference type="NCBI Taxonomy" id="488582"/>
    <lineage>
        <taxon>Eukaryota</taxon>
        <taxon>Metazoa</taxon>
        <taxon>Ecdysozoa</taxon>
        <taxon>Arthropoda</taxon>
        <taxon>Hexapoda</taxon>
        <taxon>Insecta</taxon>
        <taxon>Pterygota</taxon>
        <taxon>Neoptera</taxon>
        <taxon>Endopterygota</taxon>
        <taxon>Hymenoptera</taxon>
        <taxon>Apocrita</taxon>
        <taxon>Aculeata</taxon>
        <taxon>Formicoidea</taxon>
        <taxon>Formicidae</taxon>
        <taxon>Formicinae</taxon>
        <taxon>Lasius</taxon>
        <taxon>Lasius</taxon>
    </lineage>
</organism>
<feature type="region of interest" description="Disordered" evidence="1">
    <location>
        <begin position="63"/>
        <end position="100"/>
    </location>
</feature>
<sequence length="100" mass="11619">MRADKNSSKAFSLTLLPLLISFTKRPRESVSEISTSLPKMAFVSMAVTYLVLIVRERARRRMFATKSNDKNNDDDDDDDDYDQGRFRDDDDTDERNINFC</sequence>
<evidence type="ECO:0000256" key="1">
    <source>
        <dbReference type="SAM" id="MobiDB-lite"/>
    </source>
</evidence>
<accession>A0AAV2P0U8</accession>
<name>A0AAV2P0U8_9HYME</name>
<reference evidence="3" key="1">
    <citation type="submission" date="2024-04" db="EMBL/GenBank/DDBJ databases">
        <authorList>
            <consortium name="Molecular Ecology Group"/>
        </authorList>
    </citation>
    <scope>NUCLEOTIDE SEQUENCE</scope>
</reference>
<keyword evidence="4" id="KW-1185">Reference proteome</keyword>
<feature type="transmembrane region" description="Helical" evidence="2">
    <location>
        <begin position="36"/>
        <end position="54"/>
    </location>
</feature>
<evidence type="ECO:0000313" key="3">
    <source>
        <dbReference type="EMBL" id="CAL1685249.1"/>
    </source>
</evidence>
<keyword evidence="2" id="KW-0812">Transmembrane</keyword>
<keyword evidence="2" id="KW-1133">Transmembrane helix</keyword>
<feature type="compositionally biased region" description="Acidic residues" evidence="1">
    <location>
        <begin position="72"/>
        <end position="81"/>
    </location>
</feature>
<dbReference type="AlphaFoldDB" id="A0AAV2P0U8"/>
<evidence type="ECO:0000313" key="4">
    <source>
        <dbReference type="Proteomes" id="UP001497644"/>
    </source>
</evidence>